<dbReference type="PANTHER" id="PTHR20873:SF0">
    <property type="entry name" value="L-SERYL-TRNA(SEC) KINASE"/>
    <property type="match status" value="1"/>
</dbReference>
<comment type="caution">
    <text evidence="1">The sequence shown here is derived from an EMBL/GenBank/DDBJ whole genome shotgun (WGS) entry which is preliminary data.</text>
</comment>
<gene>
    <name evidence="1" type="ORF">BB560_003182</name>
</gene>
<dbReference type="GO" id="GO:0000049">
    <property type="term" value="F:tRNA binding"/>
    <property type="evidence" value="ECO:0007669"/>
    <property type="project" value="TreeGrafter"/>
</dbReference>
<dbReference type="PANTHER" id="PTHR20873">
    <property type="entry name" value="L-SERYL-TRNA(SEC) KINASE"/>
    <property type="match status" value="1"/>
</dbReference>
<organism evidence="1 2">
    <name type="scientific">Smittium megazygosporum</name>
    <dbReference type="NCBI Taxonomy" id="133381"/>
    <lineage>
        <taxon>Eukaryota</taxon>
        <taxon>Fungi</taxon>
        <taxon>Fungi incertae sedis</taxon>
        <taxon>Zoopagomycota</taxon>
        <taxon>Kickxellomycotina</taxon>
        <taxon>Harpellomycetes</taxon>
        <taxon>Harpellales</taxon>
        <taxon>Legeriomycetaceae</taxon>
        <taxon>Smittium</taxon>
    </lineage>
</organism>
<dbReference type="Proteomes" id="UP000245609">
    <property type="component" value="Unassembled WGS sequence"/>
</dbReference>
<dbReference type="InterPro" id="IPR052648">
    <property type="entry name" value="Ser-tRNA(Sec)_kinase"/>
</dbReference>
<protein>
    <submittedName>
        <fullName evidence="1">Uncharacterized protein</fullName>
    </submittedName>
</protein>
<dbReference type="Gene3D" id="3.40.50.300">
    <property type="entry name" value="P-loop containing nucleotide triphosphate hydrolases"/>
    <property type="match status" value="2"/>
</dbReference>
<dbReference type="GO" id="GO:0016301">
    <property type="term" value="F:kinase activity"/>
    <property type="evidence" value="ECO:0007669"/>
    <property type="project" value="TreeGrafter"/>
</dbReference>
<name>A0A2T9ZCS3_9FUNG</name>
<proteinExistence type="predicted"/>
<dbReference type="InterPro" id="IPR027417">
    <property type="entry name" value="P-loop_NTPase"/>
</dbReference>
<reference evidence="1 2" key="1">
    <citation type="journal article" date="2018" name="MBio">
        <title>Comparative Genomics Reveals the Core Gene Toolbox for the Fungus-Insect Symbiosis.</title>
        <authorList>
            <person name="Wang Y."/>
            <person name="Stata M."/>
            <person name="Wang W."/>
            <person name="Stajich J.E."/>
            <person name="White M.M."/>
            <person name="Moncalvo J.M."/>
        </authorList>
    </citation>
    <scope>NUCLEOTIDE SEQUENCE [LARGE SCALE GENOMIC DNA]</scope>
    <source>
        <strain evidence="1 2">SC-DP-2</strain>
    </source>
</reference>
<dbReference type="OrthoDB" id="5569779at2759"/>
<keyword evidence="2" id="KW-1185">Reference proteome</keyword>
<accession>A0A2T9ZCS3</accession>
<dbReference type="EMBL" id="MBFS01000492">
    <property type="protein sequence ID" value="PVV02362.1"/>
    <property type="molecule type" value="Genomic_DNA"/>
</dbReference>
<dbReference type="AlphaFoldDB" id="A0A2T9ZCS3"/>
<dbReference type="STRING" id="133381.A0A2T9ZCS3"/>
<sequence>MSKTIVVLFSGLPCSGKTSLIKSIAKLFKGHNLSETLLNEKTFNENKFSETDNRSTLENNYNFWLNADVFPVIFDDLIPEWSVPIYQSVPSDIEGESIRENGFDQDINGYKHSRDNLLESTIKKALERKNNIVYSATNSIDNESYPVDEEEYSTGTNKISNNIENTGNCNLTKLGSPKVDFNKPSLTFNHNNPKDYTRYPMQLEEKPNNDLYIILVEDVFLYYSMRKSWFYRCLDNDIVFYQIFVSANSIVRKERNKYRSERNIYYSNSIAQQGEKAIDNSSFKIPEKIIYSLEKKIEIPGTHKSWWEQDFTLSFDTSQSKNLELVLGKDLDDVLSRLGCKRASDLESKILNFYESIASNVVDISEINSDYLAVLSLFWVKANYYRFSEKQQKYKQFINNINNSKAKTESNNLHQLHNHLKKLVSEFMKVASIRLYSHPELQNVSTLSEVARKLKNVKDTIFQEIKSDHTMFTKGLVDAIFNDYYNYPRKHYFRCVVRKKKVIEDKSETEVITSANCLVRDFDSAIKHFQNSYDSEFRTKFLKSIKEEELVYPGYDKNSFRFFKLFNNLDHIKFNNQLEFQIFLHCCRVRYIPDELKSQLKCNGLESLSDSKRVDLNDFSRFWFSKVLDKSKHIHEPGMRAINSYIQSFQNGSQSEFFNRFFSAAMNGSVFGIIKNTYQKLAEILTKNSD</sequence>
<evidence type="ECO:0000313" key="2">
    <source>
        <dbReference type="Proteomes" id="UP000245609"/>
    </source>
</evidence>
<evidence type="ECO:0000313" key="1">
    <source>
        <dbReference type="EMBL" id="PVV02362.1"/>
    </source>
</evidence>
<dbReference type="SUPFAM" id="SSF52540">
    <property type="entry name" value="P-loop containing nucleoside triphosphate hydrolases"/>
    <property type="match status" value="1"/>
</dbReference>